<keyword evidence="2" id="KW-0732">Signal</keyword>
<organism evidence="3 4">
    <name type="scientific">Gossypium hirsutum</name>
    <name type="common">Upland cotton</name>
    <name type="synonym">Gossypium mexicanum</name>
    <dbReference type="NCBI Taxonomy" id="3635"/>
    <lineage>
        <taxon>Eukaryota</taxon>
        <taxon>Viridiplantae</taxon>
        <taxon>Streptophyta</taxon>
        <taxon>Embryophyta</taxon>
        <taxon>Tracheophyta</taxon>
        <taxon>Spermatophyta</taxon>
        <taxon>Magnoliopsida</taxon>
        <taxon>eudicotyledons</taxon>
        <taxon>Gunneridae</taxon>
        <taxon>Pentapetalae</taxon>
        <taxon>rosids</taxon>
        <taxon>malvids</taxon>
        <taxon>Malvales</taxon>
        <taxon>Malvaceae</taxon>
        <taxon>Malvoideae</taxon>
        <taxon>Gossypium</taxon>
    </lineage>
</organism>
<evidence type="ECO:0000313" key="3">
    <source>
        <dbReference type="Proteomes" id="UP000818029"/>
    </source>
</evidence>
<reference evidence="3" key="1">
    <citation type="journal article" date="2020" name="Nat. Genet.">
        <title>Genomic diversifications of five Gossypium allopolyploid species and their impact on cotton improvement.</title>
        <authorList>
            <person name="Chen Z.J."/>
            <person name="Sreedasyam A."/>
            <person name="Ando A."/>
            <person name="Song Q."/>
            <person name="De Santiago L.M."/>
            <person name="Hulse-Kemp A.M."/>
            <person name="Ding M."/>
            <person name="Ye W."/>
            <person name="Kirkbride R.C."/>
            <person name="Jenkins J."/>
            <person name="Plott C."/>
            <person name="Lovell J."/>
            <person name="Lin Y.M."/>
            <person name="Vaughn R."/>
            <person name="Liu B."/>
            <person name="Simpson S."/>
            <person name="Scheffler B.E."/>
            <person name="Wen L."/>
            <person name="Saski C.A."/>
            <person name="Grover C.E."/>
            <person name="Hu G."/>
            <person name="Conover J.L."/>
            <person name="Carlson J.W."/>
            <person name="Shu S."/>
            <person name="Boston L.B."/>
            <person name="Williams M."/>
            <person name="Peterson D.G."/>
            <person name="McGee K."/>
            <person name="Jones D.C."/>
            <person name="Wendel J.F."/>
            <person name="Stelly D.M."/>
            <person name="Grimwood J."/>
            <person name="Schmutz J."/>
        </authorList>
    </citation>
    <scope>NUCLEOTIDE SEQUENCE [LARGE SCALE GENOMIC DNA]</scope>
    <source>
        <strain evidence="3">cv. TM-1</strain>
    </source>
</reference>
<dbReference type="GeneID" id="107956880"/>
<reference evidence="4" key="2">
    <citation type="submission" date="2025-08" db="UniProtKB">
        <authorList>
            <consortium name="RefSeq"/>
        </authorList>
    </citation>
    <scope>IDENTIFICATION</scope>
</reference>
<dbReference type="RefSeq" id="XP_016747856.1">
    <property type="nucleotide sequence ID" value="XM_016892367.2"/>
</dbReference>
<gene>
    <name evidence="4" type="primary">LOC107956880</name>
</gene>
<protein>
    <recommendedName>
        <fullName evidence="5">Transmembrane protein</fullName>
    </recommendedName>
</protein>
<evidence type="ECO:0000256" key="2">
    <source>
        <dbReference type="SAM" id="SignalP"/>
    </source>
</evidence>
<feature type="region of interest" description="Disordered" evidence="1">
    <location>
        <begin position="89"/>
        <end position="111"/>
    </location>
</feature>
<dbReference type="AlphaFoldDB" id="A0A1U8P9I8"/>
<dbReference type="Proteomes" id="UP000818029">
    <property type="component" value="Chromosome A07"/>
</dbReference>
<name>A0A1U8P9I8_GOSHI</name>
<dbReference type="PANTHER" id="PTHR33474">
    <property type="entry name" value="TRANSMEMBRANE PROTEIN"/>
    <property type="match status" value="1"/>
</dbReference>
<dbReference type="PaxDb" id="3635-A0A1U8P9I8"/>
<dbReference type="PANTHER" id="PTHR33474:SF28">
    <property type="entry name" value="OS01G0815400 PROTEIN"/>
    <property type="match status" value="1"/>
</dbReference>
<feature type="chain" id="PRO_5010557346" description="Transmembrane protein" evidence="2">
    <location>
        <begin position="30"/>
        <end position="111"/>
    </location>
</feature>
<sequence>MISMENKGFNVRLMLLFLGLCCLMISSAAVPITNKGNLNSNKELFPSSVQDLLVQDVEKSIEAEEMFGEYLGHDFNGERMLMEITDYAPTGASHKHDPFSPPPENKKTPKL</sequence>
<feature type="compositionally biased region" description="Basic and acidic residues" evidence="1">
    <location>
        <begin position="94"/>
        <end position="111"/>
    </location>
</feature>
<evidence type="ECO:0000256" key="1">
    <source>
        <dbReference type="SAM" id="MobiDB-lite"/>
    </source>
</evidence>
<dbReference type="KEGG" id="ghi:107956880"/>
<keyword evidence="3" id="KW-1185">Reference proteome</keyword>
<evidence type="ECO:0008006" key="5">
    <source>
        <dbReference type="Google" id="ProtNLM"/>
    </source>
</evidence>
<proteinExistence type="predicted"/>
<evidence type="ECO:0000313" key="4">
    <source>
        <dbReference type="RefSeq" id="XP_016747856.1"/>
    </source>
</evidence>
<accession>A0A1U8P9I8</accession>
<feature type="signal peptide" evidence="2">
    <location>
        <begin position="1"/>
        <end position="29"/>
    </location>
</feature>